<name>A0A3D9FFZ2_9SPHN</name>
<keyword evidence="7" id="KW-1185">Reference proteome</keyword>
<organism evidence="6 7">
    <name type="scientific">Parasphingopyxis lamellibrachiae</name>
    <dbReference type="NCBI Taxonomy" id="680125"/>
    <lineage>
        <taxon>Bacteria</taxon>
        <taxon>Pseudomonadati</taxon>
        <taxon>Pseudomonadota</taxon>
        <taxon>Alphaproteobacteria</taxon>
        <taxon>Sphingomonadales</taxon>
        <taxon>Sphingomonadaceae</taxon>
        <taxon>Parasphingopyxis</taxon>
    </lineage>
</organism>
<evidence type="ECO:0000256" key="3">
    <source>
        <dbReference type="ARBA" id="ARBA00022801"/>
    </source>
</evidence>
<dbReference type="InterPro" id="IPR055438">
    <property type="entry name" value="AstE_AspA_cat"/>
</dbReference>
<dbReference type="Proteomes" id="UP000256310">
    <property type="component" value="Unassembled WGS sequence"/>
</dbReference>
<comment type="cofactor">
    <cofactor evidence="1">
        <name>Zn(2+)</name>
        <dbReference type="ChEBI" id="CHEBI:29105"/>
    </cofactor>
</comment>
<protein>
    <recommendedName>
        <fullName evidence="5">Succinylglutamate desuccinylase/Aspartoacylase catalytic domain-containing protein</fullName>
    </recommendedName>
</protein>
<evidence type="ECO:0000256" key="2">
    <source>
        <dbReference type="ARBA" id="ARBA00022723"/>
    </source>
</evidence>
<dbReference type="OrthoDB" id="9782876at2"/>
<dbReference type="PIRSF" id="PIRSF039012">
    <property type="entry name" value="ASP"/>
    <property type="match status" value="1"/>
</dbReference>
<comment type="caution">
    <text evidence="6">The sequence shown here is derived from an EMBL/GenBank/DDBJ whole genome shotgun (WGS) entry which is preliminary data.</text>
</comment>
<dbReference type="PANTHER" id="PTHR37326:SF2">
    <property type="entry name" value="SUCCINYLGLUTAMATE DESUCCINYLASE_ASPARTOACYLASE FAMILY PROTEIN"/>
    <property type="match status" value="1"/>
</dbReference>
<dbReference type="RefSeq" id="WP_116235865.1">
    <property type="nucleotide sequence ID" value="NZ_QRDP01000004.1"/>
</dbReference>
<evidence type="ECO:0000256" key="4">
    <source>
        <dbReference type="ARBA" id="ARBA00022833"/>
    </source>
</evidence>
<keyword evidence="2" id="KW-0479">Metal-binding</keyword>
<dbReference type="GO" id="GO:0016811">
    <property type="term" value="F:hydrolase activity, acting on carbon-nitrogen (but not peptide) bonds, in linear amides"/>
    <property type="evidence" value="ECO:0007669"/>
    <property type="project" value="InterPro"/>
</dbReference>
<dbReference type="PANTHER" id="PTHR37326">
    <property type="entry name" value="BLL3975 PROTEIN"/>
    <property type="match status" value="1"/>
</dbReference>
<gene>
    <name evidence="6" type="ORF">DFR46_1485</name>
</gene>
<dbReference type="Gene3D" id="3.40.630.10">
    <property type="entry name" value="Zn peptidases"/>
    <property type="match status" value="1"/>
</dbReference>
<reference evidence="6 7" key="1">
    <citation type="submission" date="2018-07" db="EMBL/GenBank/DDBJ databases">
        <title>Genomic Encyclopedia of Type Strains, Phase IV (KMG-IV): sequencing the most valuable type-strain genomes for metagenomic binning, comparative biology and taxonomic classification.</title>
        <authorList>
            <person name="Goeker M."/>
        </authorList>
    </citation>
    <scope>NUCLEOTIDE SEQUENCE [LARGE SCALE GENOMIC DNA]</scope>
    <source>
        <strain evidence="6 7">DSM 26725</strain>
    </source>
</reference>
<dbReference type="Pfam" id="PF24827">
    <property type="entry name" value="AstE_AspA_cat"/>
    <property type="match status" value="1"/>
</dbReference>
<evidence type="ECO:0000313" key="6">
    <source>
        <dbReference type="EMBL" id="RED16462.1"/>
    </source>
</evidence>
<sequence>MTEQSKPHPYSDTASPFEFAGDSVAPGSLRAFELPISRVSSGNEVSLPVRIVHGRKPGPVLFVSAAVHGDEITGVEIVRRLLKKISPKTLAGTLLCVPIVNVYGFVGNSRYLPDRRDLNRSFPGSPNGSLAGQLAHLFRTEIIERSDFGIDLHSAAVHRMNLPQIRISADCARSEEMAFAFGAPAVITSALREKSLRKVALDAGVEMLLYEAGEGLRFDDFSIRTGVNGVMRVMCAMGMIHSKRLEKQLPTPARSTRSTWVRAPRGGIANLTAHAGTIVSQDQALAKVGDPAGDEEEIVRSPIDGIIIGHSTLPIVNQGDALIHIAEVKRFDTVADRVDEITDTILSDVMLDEDELL</sequence>
<evidence type="ECO:0000256" key="1">
    <source>
        <dbReference type="ARBA" id="ARBA00001947"/>
    </source>
</evidence>
<feature type="domain" description="Succinylglutamate desuccinylase/Aspartoacylase catalytic" evidence="5">
    <location>
        <begin position="57"/>
        <end position="234"/>
    </location>
</feature>
<evidence type="ECO:0000259" key="5">
    <source>
        <dbReference type="Pfam" id="PF24827"/>
    </source>
</evidence>
<dbReference type="SUPFAM" id="SSF53187">
    <property type="entry name" value="Zn-dependent exopeptidases"/>
    <property type="match status" value="1"/>
</dbReference>
<dbReference type="GO" id="GO:0046872">
    <property type="term" value="F:metal ion binding"/>
    <property type="evidence" value="ECO:0007669"/>
    <property type="project" value="UniProtKB-KW"/>
</dbReference>
<dbReference type="AlphaFoldDB" id="A0A3D9FFZ2"/>
<dbReference type="InterPro" id="IPR053138">
    <property type="entry name" value="N-alpha-Ac-DABA_deacetylase"/>
</dbReference>
<evidence type="ECO:0000313" key="7">
    <source>
        <dbReference type="Proteomes" id="UP000256310"/>
    </source>
</evidence>
<dbReference type="CDD" id="cd06251">
    <property type="entry name" value="M14_ASTE_ASPA-like"/>
    <property type="match status" value="1"/>
</dbReference>
<accession>A0A3D9FFZ2</accession>
<proteinExistence type="predicted"/>
<keyword evidence="4" id="KW-0862">Zinc</keyword>
<dbReference type="EMBL" id="QRDP01000004">
    <property type="protein sequence ID" value="RED16462.1"/>
    <property type="molecule type" value="Genomic_DNA"/>
</dbReference>
<keyword evidence="3" id="KW-0378">Hydrolase</keyword>
<dbReference type="GO" id="GO:0016788">
    <property type="term" value="F:hydrolase activity, acting on ester bonds"/>
    <property type="evidence" value="ECO:0007669"/>
    <property type="project" value="InterPro"/>
</dbReference>
<dbReference type="InterPro" id="IPR043795">
    <property type="entry name" value="N-alpha-Ac-DABA-like"/>
</dbReference>